<dbReference type="InterPro" id="IPR020781">
    <property type="entry name" value="ATPase_OSCP/d_CS"/>
</dbReference>
<evidence type="ECO:0000256" key="5">
    <source>
        <dbReference type="ARBA" id="ARBA00023136"/>
    </source>
</evidence>
<evidence type="ECO:0000256" key="4">
    <source>
        <dbReference type="ARBA" id="ARBA00023065"/>
    </source>
</evidence>
<dbReference type="HAMAP" id="MF_01416">
    <property type="entry name" value="ATP_synth_delta_bact"/>
    <property type="match status" value="1"/>
</dbReference>
<evidence type="ECO:0000256" key="6">
    <source>
        <dbReference type="ARBA" id="ARBA00023310"/>
    </source>
</evidence>
<proteinExistence type="inferred from homology"/>
<keyword evidence="5 7" id="KW-0472">Membrane</keyword>
<keyword evidence="4 7" id="KW-0406">Ion transport</keyword>
<keyword evidence="7" id="KW-0139">CF(1)</keyword>
<keyword evidence="3 7" id="KW-0375">Hydrogen ion transport</keyword>
<keyword evidence="9" id="KW-1185">Reference proteome</keyword>
<dbReference type="Proteomes" id="UP001204144">
    <property type="component" value="Unassembled WGS sequence"/>
</dbReference>
<evidence type="ECO:0000313" key="9">
    <source>
        <dbReference type="Proteomes" id="UP001204144"/>
    </source>
</evidence>
<dbReference type="InterPro" id="IPR026015">
    <property type="entry name" value="ATP_synth_OSCP/delta_N_sf"/>
</dbReference>
<dbReference type="PRINTS" id="PR00125">
    <property type="entry name" value="ATPASEDELTA"/>
</dbReference>
<evidence type="ECO:0000313" key="8">
    <source>
        <dbReference type="EMBL" id="MCP9762628.1"/>
    </source>
</evidence>
<evidence type="ECO:0000256" key="2">
    <source>
        <dbReference type="ARBA" id="ARBA00022448"/>
    </source>
</evidence>
<name>A0AAE3H0I0_9BACT</name>
<dbReference type="GO" id="GO:0045259">
    <property type="term" value="C:proton-transporting ATP synthase complex"/>
    <property type="evidence" value="ECO:0007669"/>
    <property type="project" value="UniProtKB-KW"/>
</dbReference>
<keyword evidence="7" id="KW-1003">Cell membrane</keyword>
<dbReference type="SUPFAM" id="SSF47928">
    <property type="entry name" value="N-terminal domain of the delta subunit of the F1F0-ATP synthase"/>
    <property type="match status" value="1"/>
</dbReference>
<evidence type="ECO:0000256" key="3">
    <source>
        <dbReference type="ARBA" id="ARBA00022781"/>
    </source>
</evidence>
<dbReference type="Pfam" id="PF00213">
    <property type="entry name" value="OSCP"/>
    <property type="match status" value="1"/>
</dbReference>
<dbReference type="Gene3D" id="1.10.520.20">
    <property type="entry name" value="N-terminal domain of the delta subunit of the F1F0-ATP synthase"/>
    <property type="match status" value="1"/>
</dbReference>
<comment type="caution">
    <text evidence="8">The sequence shown here is derived from an EMBL/GenBank/DDBJ whole genome shotgun (WGS) entry which is preliminary data.</text>
</comment>
<gene>
    <name evidence="7 8" type="primary">atpH</name>
    <name evidence="8" type="ORF">EGI31_06645</name>
</gene>
<dbReference type="EMBL" id="RJUF01000012">
    <property type="protein sequence ID" value="MCP9762628.1"/>
    <property type="molecule type" value="Genomic_DNA"/>
</dbReference>
<protein>
    <recommendedName>
        <fullName evidence="7">ATP synthase subunit delta</fullName>
    </recommendedName>
    <alternativeName>
        <fullName evidence="7">ATP synthase F(1) sector subunit delta</fullName>
    </alternativeName>
    <alternativeName>
        <fullName evidence="7">F-type ATPase subunit delta</fullName>
        <shortName evidence="7">F-ATPase subunit delta</shortName>
    </alternativeName>
</protein>
<dbReference type="InterPro" id="IPR000711">
    <property type="entry name" value="ATPase_OSCP/dsu"/>
</dbReference>
<accession>A0AAE3H0I0</accession>
<keyword evidence="6 7" id="KW-0066">ATP synthesis</keyword>
<organism evidence="8 9">
    <name type="scientific">Lacihabitans soyangensis</name>
    <dbReference type="NCBI Taxonomy" id="869394"/>
    <lineage>
        <taxon>Bacteria</taxon>
        <taxon>Pseudomonadati</taxon>
        <taxon>Bacteroidota</taxon>
        <taxon>Cytophagia</taxon>
        <taxon>Cytophagales</taxon>
        <taxon>Leadbetterellaceae</taxon>
        <taxon>Lacihabitans</taxon>
    </lineage>
</organism>
<dbReference type="GO" id="GO:0046933">
    <property type="term" value="F:proton-transporting ATP synthase activity, rotational mechanism"/>
    <property type="evidence" value="ECO:0007669"/>
    <property type="project" value="UniProtKB-UniRule"/>
</dbReference>
<keyword evidence="2 7" id="KW-0813">Transport</keyword>
<evidence type="ECO:0000256" key="7">
    <source>
        <dbReference type="HAMAP-Rule" id="MF_01416"/>
    </source>
</evidence>
<reference evidence="8 9" key="1">
    <citation type="submission" date="2018-11" db="EMBL/GenBank/DDBJ databases">
        <title>Novel bacteria species description.</title>
        <authorList>
            <person name="Han J.-H."/>
        </authorList>
    </citation>
    <scope>NUCLEOTIDE SEQUENCE [LARGE SCALE GENOMIC DNA]</scope>
    <source>
        <strain evidence="8 9">KCTC23259</strain>
    </source>
</reference>
<comment type="function">
    <text evidence="7">F(1)F(0) ATP synthase produces ATP from ADP in the presence of a proton or sodium gradient. F-type ATPases consist of two structural domains, F(1) containing the extramembraneous catalytic core and F(0) containing the membrane proton channel, linked together by a central stalk and a peripheral stalk. During catalysis, ATP synthesis in the catalytic domain of F(1) is coupled via a rotary mechanism of the central stalk subunits to proton translocation.</text>
</comment>
<dbReference type="RefSeq" id="WP_255036400.1">
    <property type="nucleotide sequence ID" value="NZ_RJUF01000012.1"/>
</dbReference>
<dbReference type="PANTHER" id="PTHR11910">
    <property type="entry name" value="ATP SYNTHASE DELTA CHAIN"/>
    <property type="match status" value="1"/>
</dbReference>
<dbReference type="PROSITE" id="PS00389">
    <property type="entry name" value="ATPASE_DELTA"/>
    <property type="match status" value="1"/>
</dbReference>
<dbReference type="AlphaFoldDB" id="A0AAE3H0I0"/>
<dbReference type="GO" id="GO:0005886">
    <property type="term" value="C:plasma membrane"/>
    <property type="evidence" value="ECO:0007669"/>
    <property type="project" value="UniProtKB-SubCell"/>
</dbReference>
<comment type="function">
    <text evidence="7">This protein is part of the stalk that links CF(0) to CF(1). It either transmits conformational changes from CF(0) to CF(1) or is implicated in proton conduction.</text>
</comment>
<dbReference type="NCBIfam" id="TIGR01145">
    <property type="entry name" value="ATP_synt_delta"/>
    <property type="match status" value="1"/>
</dbReference>
<sequence length="177" mass="19792">MSESIVAYRYAKALIDLANQQGVVDEVNKDMSFFEAICDENANFVAVMANPIVRHDKKLSILKKIFENNVNNVTYSIFSVLTKKNREKLIYPIAKEFQKLYNLQTGVQIVQISSSVALTEAQKAEFAKLVSNAISKQVLIEESVDESLIGGYVLRVGDTQIDTSVKKKLNELKLALS</sequence>
<comment type="similarity">
    <text evidence="7">Belongs to the ATPase delta chain family.</text>
</comment>
<comment type="subcellular location">
    <subcellularLocation>
        <location evidence="7">Cell membrane</location>
        <topology evidence="7">Peripheral membrane protein</topology>
    </subcellularLocation>
    <subcellularLocation>
        <location evidence="1">Membrane</location>
    </subcellularLocation>
</comment>
<evidence type="ECO:0000256" key="1">
    <source>
        <dbReference type="ARBA" id="ARBA00004370"/>
    </source>
</evidence>